<reference evidence="2 3" key="1">
    <citation type="journal article" date="2015" name="Nature">
        <title>rRNA introns, odd ribosomes, and small enigmatic genomes across a large radiation of phyla.</title>
        <authorList>
            <person name="Brown C.T."/>
            <person name="Hug L.A."/>
            <person name="Thomas B.C."/>
            <person name="Sharon I."/>
            <person name="Castelle C.J."/>
            <person name="Singh A."/>
            <person name="Wilkins M.J."/>
            <person name="Williams K.H."/>
            <person name="Banfield J.F."/>
        </authorList>
    </citation>
    <scope>NUCLEOTIDE SEQUENCE [LARGE SCALE GENOMIC DNA]</scope>
</reference>
<dbReference type="Pfam" id="PF04981">
    <property type="entry name" value="NMD3"/>
    <property type="match status" value="1"/>
</dbReference>
<dbReference type="InterPro" id="IPR007064">
    <property type="entry name" value="Nmd3_N"/>
</dbReference>
<dbReference type="AlphaFoldDB" id="A0A0G0FWL0"/>
<protein>
    <recommendedName>
        <fullName evidence="1">Nmd3 N-terminal domain-containing protein</fullName>
    </recommendedName>
</protein>
<feature type="domain" description="Nmd3 N-terminal" evidence="1">
    <location>
        <begin position="56"/>
        <end position="152"/>
    </location>
</feature>
<comment type="caution">
    <text evidence="2">The sequence shown here is derived from an EMBL/GenBank/DDBJ whole genome shotgun (WGS) entry which is preliminary data.</text>
</comment>
<evidence type="ECO:0000259" key="1">
    <source>
        <dbReference type="Pfam" id="PF04981"/>
    </source>
</evidence>
<dbReference type="EMBL" id="LBSR01000001">
    <property type="protein sequence ID" value="KKQ23393.1"/>
    <property type="molecule type" value="Genomic_DNA"/>
</dbReference>
<proteinExistence type="predicted"/>
<dbReference type="Proteomes" id="UP000034044">
    <property type="component" value="Unassembled WGS sequence"/>
</dbReference>
<evidence type="ECO:0000313" key="2">
    <source>
        <dbReference type="EMBL" id="KKQ23393.1"/>
    </source>
</evidence>
<gene>
    <name evidence="2" type="ORF">US36_C0001G0002</name>
</gene>
<organism evidence="2 3">
    <name type="scientific">Candidatus Wolfebacteria bacterium GW2011_GWC1_37_10</name>
    <dbReference type="NCBI Taxonomy" id="1619010"/>
    <lineage>
        <taxon>Bacteria</taxon>
        <taxon>Candidatus Wolfeibacteriota</taxon>
    </lineage>
</organism>
<accession>A0A0G0FWL0</accession>
<evidence type="ECO:0000313" key="3">
    <source>
        <dbReference type="Proteomes" id="UP000034044"/>
    </source>
</evidence>
<name>A0A0G0FWL0_9BACT</name>
<sequence length="168" mass="19673">MEKRKQYDDKIILARREKHEIPKGFKGLVLCPICGASFYKKAWHHNLRNYKNLKENLEVKFLICPACRMIKNKQFEGEVKILNIPQNNLDNLIHLIEAFGHRAYLIDSQHRLINIKKVKDGLIVTTTENQLAVKIAKKIKEVFKKIDIKTSYSPSPSDVVYIKLEFRI</sequence>